<dbReference type="EMBL" id="OV651815">
    <property type="protein sequence ID" value="CAH1108233.1"/>
    <property type="molecule type" value="Genomic_DNA"/>
</dbReference>
<reference evidence="1" key="1">
    <citation type="submission" date="2022-01" db="EMBL/GenBank/DDBJ databases">
        <authorList>
            <person name="King R."/>
        </authorList>
    </citation>
    <scope>NUCLEOTIDE SEQUENCE</scope>
</reference>
<sequence>MIRNILNKLLRRVSRSKEYILNRSKIHKVNVELLEHKMKEFIIYIIIFHVICGLVYCGSKNSVDVNPVCYSKCIFLLCQDFANPTIDRVPNNNIDIEKIIPKFAESAEKILKHLLSQIDDSSRITNAILEGNPESVAKDFFGRIITKPTSCGKGGPELNNDIWYQYKEGYNNAVRKIIKISDLS</sequence>
<keyword evidence="2" id="KW-1185">Reference proteome</keyword>
<gene>
    <name evidence="1" type="ORF">PSYICH_LOCUS8648</name>
</gene>
<dbReference type="Proteomes" id="UP001153636">
    <property type="component" value="Chromosome 3"/>
</dbReference>
<dbReference type="OrthoDB" id="2195431at2759"/>
<protein>
    <submittedName>
        <fullName evidence="1">Uncharacterized protein</fullName>
    </submittedName>
</protein>
<name>A0A9P0CXE0_9CUCU</name>
<organism evidence="1 2">
    <name type="scientific">Psylliodes chrysocephalus</name>
    <dbReference type="NCBI Taxonomy" id="3402493"/>
    <lineage>
        <taxon>Eukaryota</taxon>
        <taxon>Metazoa</taxon>
        <taxon>Ecdysozoa</taxon>
        <taxon>Arthropoda</taxon>
        <taxon>Hexapoda</taxon>
        <taxon>Insecta</taxon>
        <taxon>Pterygota</taxon>
        <taxon>Neoptera</taxon>
        <taxon>Endopterygota</taxon>
        <taxon>Coleoptera</taxon>
        <taxon>Polyphaga</taxon>
        <taxon>Cucujiformia</taxon>
        <taxon>Chrysomeloidea</taxon>
        <taxon>Chrysomelidae</taxon>
        <taxon>Galerucinae</taxon>
        <taxon>Alticini</taxon>
        <taxon>Psylliodes</taxon>
    </lineage>
</organism>
<dbReference type="AlphaFoldDB" id="A0A9P0CXE0"/>
<evidence type="ECO:0000313" key="2">
    <source>
        <dbReference type="Proteomes" id="UP001153636"/>
    </source>
</evidence>
<proteinExistence type="predicted"/>
<accession>A0A9P0CXE0</accession>
<evidence type="ECO:0000313" key="1">
    <source>
        <dbReference type="EMBL" id="CAH1108233.1"/>
    </source>
</evidence>